<protein>
    <submittedName>
        <fullName evidence="1">Uncharacterized protein</fullName>
    </submittedName>
</protein>
<dbReference type="EMBL" id="BGZK01000061">
    <property type="protein sequence ID" value="GBP14077.1"/>
    <property type="molecule type" value="Genomic_DNA"/>
</dbReference>
<accession>A0A4C1TKV3</accession>
<dbReference type="Proteomes" id="UP000299102">
    <property type="component" value="Unassembled WGS sequence"/>
</dbReference>
<sequence>MINKSPVGCVLRYARNVEKNIIDWLRRRVGRGGVIECVIDRATNWMMDVRRRPPRSHLPPQRFYCVRARNMQQNTASSRVGAYKSCLESFLSLGARALRSIALRAKPAVVASRQRQVTPRGLASYVLLLPNTTTYQ</sequence>
<reference evidence="1 2" key="1">
    <citation type="journal article" date="2019" name="Commun. Biol.">
        <title>The bagworm genome reveals a unique fibroin gene that provides high tensile strength.</title>
        <authorList>
            <person name="Kono N."/>
            <person name="Nakamura H."/>
            <person name="Ohtoshi R."/>
            <person name="Tomita M."/>
            <person name="Numata K."/>
            <person name="Arakawa K."/>
        </authorList>
    </citation>
    <scope>NUCLEOTIDE SEQUENCE [LARGE SCALE GENOMIC DNA]</scope>
</reference>
<name>A0A4C1TKV3_EUMVA</name>
<organism evidence="1 2">
    <name type="scientific">Eumeta variegata</name>
    <name type="common">Bagworm moth</name>
    <name type="synonym">Eumeta japonica</name>
    <dbReference type="NCBI Taxonomy" id="151549"/>
    <lineage>
        <taxon>Eukaryota</taxon>
        <taxon>Metazoa</taxon>
        <taxon>Ecdysozoa</taxon>
        <taxon>Arthropoda</taxon>
        <taxon>Hexapoda</taxon>
        <taxon>Insecta</taxon>
        <taxon>Pterygota</taxon>
        <taxon>Neoptera</taxon>
        <taxon>Endopterygota</taxon>
        <taxon>Lepidoptera</taxon>
        <taxon>Glossata</taxon>
        <taxon>Ditrysia</taxon>
        <taxon>Tineoidea</taxon>
        <taxon>Psychidae</taxon>
        <taxon>Oiketicinae</taxon>
        <taxon>Eumeta</taxon>
    </lineage>
</organism>
<dbReference type="AlphaFoldDB" id="A0A4C1TKV3"/>
<keyword evidence="2" id="KW-1185">Reference proteome</keyword>
<comment type="caution">
    <text evidence="1">The sequence shown here is derived from an EMBL/GenBank/DDBJ whole genome shotgun (WGS) entry which is preliminary data.</text>
</comment>
<evidence type="ECO:0000313" key="2">
    <source>
        <dbReference type="Proteomes" id="UP000299102"/>
    </source>
</evidence>
<gene>
    <name evidence="1" type="ORF">EVAR_102757_1</name>
</gene>
<evidence type="ECO:0000313" key="1">
    <source>
        <dbReference type="EMBL" id="GBP14077.1"/>
    </source>
</evidence>
<proteinExistence type="predicted"/>